<dbReference type="Proteomes" id="UP000178656">
    <property type="component" value="Unassembled WGS sequence"/>
</dbReference>
<comment type="subunit">
    <text evidence="5 7">Monomer.</text>
</comment>
<sequence>MRLVFILIGPPGSGKGTQADMLCEKFGFVSYSTGAIFRNEMARGTAIGQRITPLMDKGLFVPDDIVMEAVIGRIQKTRRNVILDGFPRTLVQAKLLERFFQLAPGRFLPVAIEIGLPMREVYRRVSGRMSCDKCGKVYHVKFRPPRLTQRCDKCRRPLKFRSDATRAVVKTRIKVYQKETWPIVKFFRQRPIFKFFSVKGAQSIAAVSASIIKIVKKIT</sequence>
<dbReference type="NCBIfam" id="TIGR01351">
    <property type="entry name" value="adk"/>
    <property type="match status" value="1"/>
</dbReference>
<dbReference type="UniPathway" id="UPA00588">
    <property type="reaction ID" value="UER00649"/>
</dbReference>
<dbReference type="EC" id="2.7.4.3" evidence="5 7"/>
<keyword evidence="1 5" id="KW-0808">Transferase</keyword>
<dbReference type="GO" id="GO:0005737">
    <property type="term" value="C:cytoplasm"/>
    <property type="evidence" value="ECO:0007669"/>
    <property type="project" value="UniProtKB-SubCell"/>
</dbReference>
<keyword evidence="3 5" id="KW-0547">Nucleotide-binding</keyword>
<dbReference type="PROSITE" id="PS00113">
    <property type="entry name" value="ADENYLATE_KINASE"/>
    <property type="match status" value="1"/>
</dbReference>
<evidence type="ECO:0000256" key="2">
    <source>
        <dbReference type="ARBA" id="ARBA00022727"/>
    </source>
</evidence>
<feature type="binding site" evidence="5">
    <location>
        <position position="33"/>
    </location>
    <ligand>
        <name>AMP</name>
        <dbReference type="ChEBI" id="CHEBI:456215"/>
    </ligand>
</feature>
<evidence type="ECO:0000313" key="9">
    <source>
        <dbReference type="EMBL" id="OGF37273.1"/>
    </source>
</evidence>
<feature type="binding site" evidence="5">
    <location>
        <position position="202"/>
    </location>
    <ligand>
        <name>ATP</name>
        <dbReference type="ChEBI" id="CHEBI:30616"/>
    </ligand>
</feature>
<dbReference type="PANTHER" id="PTHR23359">
    <property type="entry name" value="NUCLEOTIDE KINASE"/>
    <property type="match status" value="1"/>
</dbReference>
<keyword evidence="5" id="KW-0479">Metal-binding</keyword>
<evidence type="ECO:0000256" key="6">
    <source>
        <dbReference type="RuleBase" id="RU003330"/>
    </source>
</evidence>
<dbReference type="InterPro" id="IPR027417">
    <property type="entry name" value="P-loop_NTPase"/>
</dbReference>
<evidence type="ECO:0000256" key="4">
    <source>
        <dbReference type="ARBA" id="ARBA00022777"/>
    </source>
</evidence>
<dbReference type="SUPFAM" id="SSF52540">
    <property type="entry name" value="P-loop containing nucleoside triphosphate hydrolases"/>
    <property type="match status" value="1"/>
</dbReference>
<feature type="region of interest" description="NMP" evidence="5">
    <location>
        <begin position="32"/>
        <end position="61"/>
    </location>
</feature>
<feature type="binding site" evidence="5">
    <location>
        <position position="128"/>
    </location>
    <ligand>
        <name>ATP</name>
        <dbReference type="ChEBI" id="CHEBI:30616"/>
    </ligand>
</feature>
<feature type="binding site" evidence="5">
    <location>
        <position position="154"/>
    </location>
    <ligand>
        <name>Zn(2+)</name>
        <dbReference type="ChEBI" id="CHEBI:29105"/>
        <note>structural</note>
    </ligand>
</feature>
<dbReference type="Pfam" id="PF05191">
    <property type="entry name" value="ADK_lid"/>
    <property type="match status" value="1"/>
</dbReference>
<keyword evidence="5" id="KW-0963">Cytoplasm</keyword>
<feature type="binding site" evidence="5">
    <location>
        <position position="151"/>
    </location>
    <ligand>
        <name>Zn(2+)</name>
        <dbReference type="ChEBI" id="CHEBI:29105"/>
        <note>structural</note>
    </ligand>
</feature>
<feature type="binding site" evidence="5">
    <location>
        <position position="134"/>
    </location>
    <ligand>
        <name>Zn(2+)</name>
        <dbReference type="ChEBI" id="CHEBI:29105"/>
        <note>structural</note>
    </ligand>
</feature>
<keyword evidence="5 7" id="KW-0067">ATP-binding</keyword>
<evidence type="ECO:0000313" key="10">
    <source>
        <dbReference type="Proteomes" id="UP000178656"/>
    </source>
</evidence>
<dbReference type="InterPro" id="IPR006259">
    <property type="entry name" value="Adenyl_kin_sub"/>
</dbReference>
<dbReference type="PRINTS" id="PR00094">
    <property type="entry name" value="ADENYLTKNASE"/>
</dbReference>
<comment type="subcellular location">
    <subcellularLocation>
        <location evidence="5 7">Cytoplasm</location>
    </subcellularLocation>
</comment>
<evidence type="ECO:0000256" key="5">
    <source>
        <dbReference type="HAMAP-Rule" id="MF_00235"/>
    </source>
</evidence>
<feature type="binding site" evidence="5">
    <location>
        <position position="131"/>
    </location>
    <ligand>
        <name>Zn(2+)</name>
        <dbReference type="ChEBI" id="CHEBI:29105"/>
        <note>structural</note>
    </ligand>
</feature>
<dbReference type="EMBL" id="MFGM01000024">
    <property type="protein sequence ID" value="OGF37273.1"/>
    <property type="molecule type" value="Genomic_DNA"/>
</dbReference>
<comment type="catalytic activity">
    <reaction evidence="5 7">
        <text>AMP + ATP = 2 ADP</text>
        <dbReference type="Rhea" id="RHEA:12973"/>
        <dbReference type="ChEBI" id="CHEBI:30616"/>
        <dbReference type="ChEBI" id="CHEBI:456215"/>
        <dbReference type="ChEBI" id="CHEBI:456216"/>
        <dbReference type="EC" id="2.7.4.3"/>
    </reaction>
</comment>
<reference evidence="9 10" key="1">
    <citation type="journal article" date="2016" name="Nat. Commun.">
        <title>Thousands of microbial genomes shed light on interconnected biogeochemical processes in an aquifer system.</title>
        <authorList>
            <person name="Anantharaman K."/>
            <person name="Brown C.T."/>
            <person name="Hug L.A."/>
            <person name="Sharon I."/>
            <person name="Castelle C.J."/>
            <person name="Probst A.J."/>
            <person name="Thomas B.C."/>
            <person name="Singh A."/>
            <person name="Wilkins M.J."/>
            <person name="Karaoz U."/>
            <person name="Brodie E.L."/>
            <person name="Williams K.H."/>
            <person name="Hubbard S.S."/>
            <person name="Banfield J.F."/>
        </authorList>
    </citation>
    <scope>NUCLEOTIDE SEQUENCE [LARGE SCALE GENOMIC DNA]</scope>
</reference>
<dbReference type="CDD" id="cd01428">
    <property type="entry name" value="ADK"/>
    <property type="match status" value="1"/>
</dbReference>
<feature type="domain" description="Adenylate kinase active site lid" evidence="8">
    <location>
        <begin position="128"/>
        <end position="163"/>
    </location>
</feature>
<feature type="binding site" evidence="5">
    <location>
        <position position="161"/>
    </location>
    <ligand>
        <name>AMP</name>
        <dbReference type="ChEBI" id="CHEBI:456215"/>
    </ligand>
</feature>
<gene>
    <name evidence="5" type="primary">adk</name>
    <name evidence="9" type="ORF">A2482_04415</name>
</gene>
<keyword evidence="4 5" id="KW-0418">Kinase</keyword>
<dbReference type="Gene3D" id="3.40.50.300">
    <property type="entry name" value="P-loop containing nucleotide triphosphate hydrolases"/>
    <property type="match status" value="1"/>
</dbReference>
<dbReference type="HAMAP" id="MF_00235">
    <property type="entry name" value="Adenylate_kinase_Adk"/>
    <property type="match status" value="1"/>
</dbReference>
<proteinExistence type="inferred from homology"/>
<dbReference type="GO" id="GO:0005524">
    <property type="term" value="F:ATP binding"/>
    <property type="evidence" value="ECO:0007669"/>
    <property type="project" value="UniProtKB-UniRule"/>
</dbReference>
<dbReference type="InterPro" id="IPR000850">
    <property type="entry name" value="Adenylat/UMP-CMP_kin"/>
</dbReference>
<comment type="pathway">
    <text evidence="5">Purine metabolism; AMP biosynthesis via salvage pathway; AMP from ADP: step 1/1.</text>
</comment>
<evidence type="ECO:0000256" key="7">
    <source>
        <dbReference type="RuleBase" id="RU003331"/>
    </source>
</evidence>
<dbReference type="InterPro" id="IPR033690">
    <property type="entry name" value="Adenylat_kinase_CS"/>
</dbReference>
<feature type="binding site" evidence="5">
    <location>
        <begin position="137"/>
        <end position="138"/>
    </location>
    <ligand>
        <name>ATP</name>
        <dbReference type="ChEBI" id="CHEBI:30616"/>
    </ligand>
</feature>
<feature type="binding site" evidence="5">
    <location>
        <begin position="12"/>
        <end position="17"/>
    </location>
    <ligand>
        <name>ATP</name>
        <dbReference type="ChEBI" id="CHEBI:30616"/>
    </ligand>
</feature>
<dbReference type="InterPro" id="IPR007862">
    <property type="entry name" value="Adenylate_kinase_lid-dom"/>
</dbReference>
<comment type="domain">
    <text evidence="5">Consists of three domains, a large central CORE domain and two small peripheral domains, NMPbind and LID, which undergo movements during catalysis. The LID domain closes over the site of phosphoryl transfer upon ATP binding. Assembling and dissambling the active center during each catalytic cycle provides an effective means to prevent ATP hydrolysis. Some bacteria have evolved a zinc-coordinating structure that stabilizes the LID domain.</text>
</comment>
<feature type="binding site" evidence="5">
    <location>
        <position position="92"/>
    </location>
    <ligand>
        <name>AMP</name>
        <dbReference type="ChEBI" id="CHEBI:456215"/>
    </ligand>
</feature>
<feature type="binding site" evidence="5">
    <location>
        <position position="38"/>
    </location>
    <ligand>
        <name>AMP</name>
        <dbReference type="ChEBI" id="CHEBI:456215"/>
    </ligand>
</feature>
<evidence type="ECO:0000256" key="1">
    <source>
        <dbReference type="ARBA" id="ARBA00022679"/>
    </source>
</evidence>
<dbReference type="GO" id="GO:0008270">
    <property type="term" value="F:zinc ion binding"/>
    <property type="evidence" value="ECO:0007669"/>
    <property type="project" value="UniProtKB-UniRule"/>
</dbReference>
<comment type="caution">
    <text evidence="9">The sequence shown here is derived from an EMBL/GenBank/DDBJ whole genome shotgun (WGS) entry which is preliminary data.</text>
</comment>
<name>A0A1F5TEQ6_9BACT</name>
<comment type="function">
    <text evidence="5">Catalyzes the reversible transfer of the terminal phosphate group between ATP and AMP. Plays an important role in cellular energy homeostasis and in adenine nucleotide metabolism.</text>
</comment>
<dbReference type="GO" id="GO:0004017">
    <property type="term" value="F:AMP kinase activity"/>
    <property type="evidence" value="ECO:0007669"/>
    <property type="project" value="UniProtKB-UniRule"/>
</dbReference>
<keyword evidence="2 5" id="KW-0545">Nucleotide biosynthesis</keyword>
<accession>A0A1F5TEQ6</accession>
<comment type="similarity">
    <text evidence="5 6">Belongs to the adenylate kinase family.</text>
</comment>
<organism evidence="9 10">
    <name type="scientific">Candidatus Falkowbacteria bacterium RIFOXYC2_FULL_48_21</name>
    <dbReference type="NCBI Taxonomy" id="1798005"/>
    <lineage>
        <taxon>Bacteria</taxon>
        <taxon>Candidatus Falkowiibacteriota</taxon>
    </lineage>
</organism>
<dbReference type="Pfam" id="PF00406">
    <property type="entry name" value="ADK"/>
    <property type="match status" value="1"/>
</dbReference>
<dbReference type="AlphaFoldDB" id="A0A1F5TEQ6"/>
<feature type="region of interest" description="LID" evidence="5">
    <location>
        <begin position="127"/>
        <end position="164"/>
    </location>
</feature>
<evidence type="ECO:0000259" key="8">
    <source>
        <dbReference type="Pfam" id="PF05191"/>
    </source>
</evidence>
<feature type="binding site" evidence="5">
    <location>
        <begin position="85"/>
        <end position="88"/>
    </location>
    <ligand>
        <name>AMP</name>
        <dbReference type="ChEBI" id="CHEBI:456215"/>
    </ligand>
</feature>
<feature type="binding site" evidence="5">
    <location>
        <begin position="59"/>
        <end position="61"/>
    </location>
    <ligand>
        <name>AMP</name>
        <dbReference type="ChEBI" id="CHEBI:456215"/>
    </ligand>
</feature>
<dbReference type="GO" id="GO:0044209">
    <property type="term" value="P:AMP salvage"/>
    <property type="evidence" value="ECO:0007669"/>
    <property type="project" value="UniProtKB-UniRule"/>
</dbReference>
<evidence type="ECO:0000256" key="3">
    <source>
        <dbReference type="ARBA" id="ARBA00022741"/>
    </source>
</evidence>
<keyword evidence="5" id="KW-0862">Zinc</keyword>
<feature type="binding site" evidence="5">
    <location>
        <position position="172"/>
    </location>
    <ligand>
        <name>AMP</name>
        <dbReference type="ChEBI" id="CHEBI:456215"/>
    </ligand>
</feature>
<protein>
    <recommendedName>
        <fullName evidence="5 7">Adenylate kinase</fullName>
        <shortName evidence="5">AK</shortName>
        <ecNumber evidence="5 7">2.7.4.3</ecNumber>
    </recommendedName>
    <alternativeName>
        <fullName evidence="5">ATP-AMP transphosphorylase</fullName>
    </alternativeName>
    <alternativeName>
        <fullName evidence="5">ATP:AMP phosphotransferase</fullName>
    </alternativeName>
    <alternativeName>
        <fullName evidence="5">Adenylate monophosphate kinase</fullName>
    </alternativeName>
</protein>